<evidence type="ECO:0000259" key="1">
    <source>
        <dbReference type="SMART" id="SM01022"/>
    </source>
</evidence>
<accession>A0ABU6P393</accession>
<dbReference type="InterPro" id="IPR007374">
    <property type="entry name" value="ASCH_domain"/>
</dbReference>
<comment type="caution">
    <text evidence="2">The sequence shown here is derived from an EMBL/GenBank/DDBJ whole genome shotgun (WGS) entry which is preliminary data.</text>
</comment>
<organism evidence="2 3">
    <name type="scientific">Metabacillus fastidiosus</name>
    <dbReference type="NCBI Taxonomy" id="1458"/>
    <lineage>
        <taxon>Bacteria</taxon>
        <taxon>Bacillati</taxon>
        <taxon>Bacillota</taxon>
        <taxon>Bacilli</taxon>
        <taxon>Bacillales</taxon>
        <taxon>Bacillaceae</taxon>
        <taxon>Metabacillus</taxon>
    </lineage>
</organism>
<dbReference type="SUPFAM" id="SSF88697">
    <property type="entry name" value="PUA domain-like"/>
    <property type="match status" value="1"/>
</dbReference>
<dbReference type="Gene3D" id="2.30.130.30">
    <property type="entry name" value="Hypothetical protein"/>
    <property type="match status" value="1"/>
</dbReference>
<proteinExistence type="predicted"/>
<dbReference type="Pfam" id="PF04266">
    <property type="entry name" value="ASCH"/>
    <property type="match status" value="1"/>
</dbReference>
<dbReference type="EMBL" id="JARTFS010000012">
    <property type="protein sequence ID" value="MED4402626.1"/>
    <property type="molecule type" value="Genomic_DNA"/>
</dbReference>
<dbReference type="GeneID" id="301142630"/>
<evidence type="ECO:0000313" key="3">
    <source>
        <dbReference type="Proteomes" id="UP001342826"/>
    </source>
</evidence>
<dbReference type="Proteomes" id="UP001342826">
    <property type="component" value="Unassembled WGS sequence"/>
</dbReference>
<dbReference type="SMART" id="SM01022">
    <property type="entry name" value="ASCH"/>
    <property type="match status" value="1"/>
</dbReference>
<dbReference type="RefSeq" id="WP_066233908.1">
    <property type="nucleotide sequence ID" value="NZ_JARTFQ010000005.1"/>
</dbReference>
<protein>
    <submittedName>
        <fullName evidence="2">ASCH domain-containing protein</fullName>
    </submittedName>
</protein>
<keyword evidence="3" id="KW-1185">Reference proteome</keyword>
<reference evidence="2 3" key="1">
    <citation type="submission" date="2023-03" db="EMBL/GenBank/DDBJ databases">
        <title>Bacillus Genome Sequencing.</title>
        <authorList>
            <person name="Dunlap C."/>
        </authorList>
    </citation>
    <scope>NUCLEOTIDE SEQUENCE [LARGE SCALE GENOMIC DNA]</scope>
    <source>
        <strain evidence="2 3">NRS-1717</strain>
    </source>
</reference>
<sequence>MKEKELNQELPPKTCSIERLVTMPADVEKVIAGKKTATRRNGRYADVGEVMVLKDKKFIVDRVYSQELGELTDAHARQEGFDTVESYKEAILSYHPNMPWLPHMKVWVHEFSQVSE</sequence>
<gene>
    <name evidence="2" type="ORF">P9271_15010</name>
</gene>
<dbReference type="CDD" id="cd06552">
    <property type="entry name" value="ASCH_yqfb_like"/>
    <property type="match status" value="1"/>
</dbReference>
<feature type="domain" description="ASCH" evidence="1">
    <location>
        <begin position="20"/>
        <end position="115"/>
    </location>
</feature>
<dbReference type="InterPro" id="IPR015947">
    <property type="entry name" value="PUA-like_sf"/>
</dbReference>
<evidence type="ECO:0000313" key="2">
    <source>
        <dbReference type="EMBL" id="MED4402626.1"/>
    </source>
</evidence>
<name>A0ABU6P393_9BACI</name>